<feature type="compositionally biased region" description="Basic and acidic residues" evidence="1">
    <location>
        <begin position="176"/>
        <end position="188"/>
    </location>
</feature>
<evidence type="ECO:0000313" key="2">
    <source>
        <dbReference type="EMBL" id="KAK6510101.1"/>
    </source>
</evidence>
<feature type="region of interest" description="Disordered" evidence="1">
    <location>
        <begin position="87"/>
        <end position="199"/>
    </location>
</feature>
<proteinExistence type="predicted"/>
<sequence length="199" mass="21443">MTRPVEPLHPSHPAHIIHHKSCNHILRRIYLPCPTDPSSTGCICPNPPEEIVKPICLERGGIPCRIDELSYELVSLPVECNYCAESPGRGSEGGSESEHVVNTNEAGNGKGERRRRRKGKGRSGGRVSKRVSIAQTPATKLAMGFGGLGIQSPSSISSGSDSATKKGKRGSKKKSKESNEESVEEKVWKHLRSGPVGAF</sequence>
<gene>
    <name evidence="2" type="ORF">TWF481_004814</name>
</gene>
<organism evidence="2 3">
    <name type="scientific">Arthrobotrys musiformis</name>
    <dbReference type="NCBI Taxonomy" id="47236"/>
    <lineage>
        <taxon>Eukaryota</taxon>
        <taxon>Fungi</taxon>
        <taxon>Dikarya</taxon>
        <taxon>Ascomycota</taxon>
        <taxon>Pezizomycotina</taxon>
        <taxon>Orbiliomycetes</taxon>
        <taxon>Orbiliales</taxon>
        <taxon>Orbiliaceae</taxon>
        <taxon>Arthrobotrys</taxon>
    </lineage>
</organism>
<feature type="compositionally biased region" description="Basic residues" evidence="1">
    <location>
        <begin position="112"/>
        <end position="129"/>
    </location>
</feature>
<evidence type="ECO:0000256" key="1">
    <source>
        <dbReference type="SAM" id="MobiDB-lite"/>
    </source>
</evidence>
<feature type="compositionally biased region" description="Low complexity" evidence="1">
    <location>
        <begin position="150"/>
        <end position="162"/>
    </location>
</feature>
<keyword evidence="3" id="KW-1185">Reference proteome</keyword>
<accession>A0AAV9WKP1</accession>
<name>A0AAV9WKP1_9PEZI</name>
<dbReference type="Proteomes" id="UP001370758">
    <property type="component" value="Unassembled WGS sequence"/>
</dbReference>
<protein>
    <submittedName>
        <fullName evidence="2">Uncharacterized protein</fullName>
    </submittedName>
</protein>
<comment type="caution">
    <text evidence="2">The sequence shown here is derived from an EMBL/GenBank/DDBJ whole genome shotgun (WGS) entry which is preliminary data.</text>
</comment>
<dbReference type="EMBL" id="JAVHJL010000002">
    <property type="protein sequence ID" value="KAK6510101.1"/>
    <property type="molecule type" value="Genomic_DNA"/>
</dbReference>
<dbReference type="AlphaFoldDB" id="A0AAV9WKP1"/>
<reference evidence="2 3" key="1">
    <citation type="submission" date="2023-08" db="EMBL/GenBank/DDBJ databases">
        <authorList>
            <person name="Palmer J.M."/>
        </authorList>
    </citation>
    <scope>NUCLEOTIDE SEQUENCE [LARGE SCALE GENOMIC DNA]</scope>
    <source>
        <strain evidence="2 3">TWF481</strain>
    </source>
</reference>
<feature type="compositionally biased region" description="Basic residues" evidence="1">
    <location>
        <begin position="165"/>
        <end position="175"/>
    </location>
</feature>
<evidence type="ECO:0000313" key="3">
    <source>
        <dbReference type="Proteomes" id="UP001370758"/>
    </source>
</evidence>